<dbReference type="GO" id="GO:0005813">
    <property type="term" value="C:centrosome"/>
    <property type="evidence" value="ECO:0007669"/>
    <property type="project" value="TreeGrafter"/>
</dbReference>
<dbReference type="Proteomes" id="UP001374579">
    <property type="component" value="Unassembled WGS sequence"/>
</dbReference>
<feature type="compositionally biased region" description="Basic and acidic residues" evidence="2">
    <location>
        <begin position="918"/>
        <end position="927"/>
    </location>
</feature>
<feature type="region of interest" description="Disordered" evidence="2">
    <location>
        <begin position="260"/>
        <end position="341"/>
    </location>
</feature>
<proteinExistence type="predicted"/>
<feature type="compositionally biased region" description="Basic and acidic residues" evidence="2">
    <location>
        <begin position="845"/>
        <end position="855"/>
    </location>
</feature>
<feature type="compositionally biased region" description="Polar residues" evidence="2">
    <location>
        <begin position="307"/>
        <end position="318"/>
    </location>
</feature>
<feature type="region of interest" description="Disordered" evidence="2">
    <location>
        <begin position="1"/>
        <end position="24"/>
    </location>
</feature>
<feature type="domain" description="Speriolin C-terminal" evidence="3">
    <location>
        <begin position="1838"/>
        <end position="1965"/>
    </location>
</feature>
<protein>
    <recommendedName>
        <fullName evidence="3">Speriolin C-terminal domain-containing protein</fullName>
    </recommendedName>
</protein>
<keyword evidence="1" id="KW-0175">Coiled coil</keyword>
<feature type="compositionally biased region" description="Polar residues" evidence="2">
    <location>
        <begin position="1374"/>
        <end position="1396"/>
    </location>
</feature>
<feature type="region of interest" description="Disordered" evidence="2">
    <location>
        <begin position="735"/>
        <end position="938"/>
    </location>
</feature>
<feature type="compositionally biased region" description="Basic and acidic residues" evidence="2">
    <location>
        <begin position="1022"/>
        <end position="1031"/>
    </location>
</feature>
<feature type="compositionally biased region" description="Basic and acidic residues" evidence="2">
    <location>
        <begin position="801"/>
        <end position="811"/>
    </location>
</feature>
<evidence type="ECO:0000313" key="5">
    <source>
        <dbReference type="Proteomes" id="UP001374579"/>
    </source>
</evidence>
<reference evidence="4 5" key="1">
    <citation type="submission" date="2024-02" db="EMBL/GenBank/DDBJ databases">
        <title>Chromosome-scale genome assembly of the rough periwinkle Littorina saxatilis.</title>
        <authorList>
            <person name="De Jode A."/>
            <person name="Faria R."/>
            <person name="Formenti G."/>
            <person name="Sims Y."/>
            <person name="Smith T.P."/>
            <person name="Tracey A."/>
            <person name="Wood J.M.D."/>
            <person name="Zagrodzka Z.B."/>
            <person name="Johannesson K."/>
            <person name="Butlin R.K."/>
            <person name="Leder E.H."/>
        </authorList>
    </citation>
    <scope>NUCLEOTIDE SEQUENCE [LARGE SCALE GENOMIC DNA]</scope>
    <source>
        <strain evidence="4">Snail1</strain>
        <tissue evidence="4">Muscle</tissue>
    </source>
</reference>
<feature type="region of interest" description="Disordered" evidence="2">
    <location>
        <begin position="1001"/>
        <end position="1199"/>
    </location>
</feature>
<dbReference type="EMBL" id="JBAMIC010000013">
    <property type="protein sequence ID" value="KAK7097050.1"/>
    <property type="molecule type" value="Genomic_DNA"/>
</dbReference>
<feature type="region of interest" description="Disordered" evidence="2">
    <location>
        <begin position="1358"/>
        <end position="1396"/>
    </location>
</feature>
<feature type="compositionally biased region" description="Basic and acidic residues" evidence="2">
    <location>
        <begin position="481"/>
        <end position="490"/>
    </location>
</feature>
<feature type="compositionally biased region" description="Polar residues" evidence="2">
    <location>
        <begin position="1579"/>
        <end position="1600"/>
    </location>
</feature>
<feature type="compositionally biased region" description="Polar residues" evidence="2">
    <location>
        <begin position="1540"/>
        <end position="1559"/>
    </location>
</feature>
<dbReference type="InterPro" id="IPR026715">
    <property type="entry name" value="SPATC1"/>
</dbReference>
<feature type="region of interest" description="Disordered" evidence="2">
    <location>
        <begin position="1641"/>
        <end position="1662"/>
    </location>
</feature>
<feature type="compositionally biased region" description="Basic and acidic residues" evidence="2">
    <location>
        <begin position="624"/>
        <end position="654"/>
    </location>
</feature>
<evidence type="ECO:0000259" key="3">
    <source>
        <dbReference type="Pfam" id="PF15059"/>
    </source>
</evidence>
<feature type="compositionally biased region" description="Polar residues" evidence="2">
    <location>
        <begin position="1165"/>
        <end position="1180"/>
    </location>
</feature>
<feature type="compositionally biased region" description="Polar residues" evidence="2">
    <location>
        <begin position="768"/>
        <end position="799"/>
    </location>
</feature>
<feature type="compositionally biased region" description="Polar residues" evidence="2">
    <location>
        <begin position="897"/>
        <end position="917"/>
    </location>
</feature>
<evidence type="ECO:0000313" key="4">
    <source>
        <dbReference type="EMBL" id="KAK7097050.1"/>
    </source>
</evidence>
<feature type="compositionally biased region" description="Polar residues" evidence="2">
    <location>
        <begin position="1641"/>
        <end position="1658"/>
    </location>
</feature>
<dbReference type="InterPro" id="IPR029384">
    <property type="entry name" value="Speriolin_C"/>
</dbReference>
<feature type="compositionally biased region" description="Basic and acidic residues" evidence="2">
    <location>
        <begin position="1082"/>
        <end position="1097"/>
    </location>
</feature>
<feature type="region of interest" description="Disordered" evidence="2">
    <location>
        <begin position="470"/>
        <end position="509"/>
    </location>
</feature>
<feature type="region of interest" description="Disordered" evidence="2">
    <location>
        <begin position="530"/>
        <end position="702"/>
    </location>
</feature>
<evidence type="ECO:0000256" key="1">
    <source>
        <dbReference type="SAM" id="Coils"/>
    </source>
</evidence>
<feature type="region of interest" description="Disordered" evidence="2">
    <location>
        <begin position="193"/>
        <end position="231"/>
    </location>
</feature>
<feature type="compositionally biased region" description="Polar residues" evidence="2">
    <location>
        <begin position="1099"/>
        <end position="1156"/>
    </location>
</feature>
<feature type="compositionally biased region" description="Basic and acidic residues" evidence="2">
    <location>
        <begin position="660"/>
        <end position="669"/>
    </location>
</feature>
<feature type="compositionally biased region" description="Basic residues" evidence="2">
    <location>
        <begin position="833"/>
        <end position="844"/>
    </location>
</feature>
<evidence type="ECO:0000256" key="2">
    <source>
        <dbReference type="SAM" id="MobiDB-lite"/>
    </source>
</evidence>
<organism evidence="4 5">
    <name type="scientific">Littorina saxatilis</name>
    <dbReference type="NCBI Taxonomy" id="31220"/>
    <lineage>
        <taxon>Eukaryota</taxon>
        <taxon>Metazoa</taxon>
        <taxon>Spiralia</taxon>
        <taxon>Lophotrochozoa</taxon>
        <taxon>Mollusca</taxon>
        <taxon>Gastropoda</taxon>
        <taxon>Caenogastropoda</taxon>
        <taxon>Littorinimorpha</taxon>
        <taxon>Littorinoidea</taxon>
        <taxon>Littorinidae</taxon>
        <taxon>Littorina</taxon>
    </lineage>
</organism>
<feature type="compositionally biased region" description="Polar residues" evidence="2">
    <location>
        <begin position="750"/>
        <end position="760"/>
    </location>
</feature>
<sequence length="1967" mass="222700">MSSPAEAQSRPRGQNKGRSQSWQPTEEYDAGMYVTLTEKDVPQLEELHREQLMDNLRLWECINILRCNTRLLASNVLQQIYKQSDDDFFRNYPSEAYSCFELSGNGALSSTAEGGGGRHPEKYVQHLRVHNGGLIRENARLLLGLDLLNQSPDRSADEVICHCFALSDENFARHYPTAVRGSRLRATLNKMREDARSRQRSHSLPAHLQNLAFRRSGRPEKNNGPSCSNNNELYIHRESIPEFTPTALRIDPFCADNLKVQRGGPGSRHKNTPPVETRLARGGLGDPLGGIKADYPASDFPRRRHISSPSARPTSHLSGNRRAQAKVESGRPQGRSTDNSYQEVPYMVSHYPYNWATSNNSSIHIDPLDHADRGGGVGFLPEEDEEGGVVYRKHRLVPGNSKDLDVTGVGVKGPRISYSRSPASVSKQARFVDTGDMCESLDLQSSLEPTGKFGAKFSSRKGTTFPFTRFGSAERGLSPADSKRMAERSSGRRLSFGSQGPRWKPSSSAVSLASLKRSGSTIPSSAPFIIRRARSPEKKSVTFSGMPIVSPERERRGRSSRSPAGHQFEKPRPMYYKAPVEKREHLWSGEESNEEDDLCLPRHSSHKKDRSQSRERSSARRFHERSPARRFNERSPEQRFLESTPERRFNERSPPRRFHERSPVHRSCERSLPPSFGRTSPVSHRLNRSRSEDFSSSCTGHLDLNQSRNELLKLRERLREDELLSNYDIHCKKRSTFSPDNLDKLRPFEPSNTIIINPRNSDLDRSPDSSNRAKNRKQPTTFSSLPISVRASTSTSSLRDLSPRKEREKPFRTVSTTKIAPSADAYLDDSKTHRYPTQRQRRHTSPREQPMRSKELLQSTPPPHVDYTAPPYAESAHDENVNRHMEEYASSEHTDPATDSTTHRYPTQRQRSNTSPREQPKRSKEFLQRTPPPHVYYEAPPYAETAQDENVNRHMEEHASSEYTDQGAEVPFLERLMTLEDEENNILAELLEEKRQLDLKYTRDSSPRQNLSPRSLPTPIHYPEEPVDRRRYSLSNPTDGRPHSLSNPTEGRRFPISNPTDRRRSSLSDPTDGRRSSLLNPTDERRSSLSNPTDRRRSSLSNPTDGRRSSLSNPTDGRRSSLSNPTDGRRSSILNPTDVQRPSLSNPTDGRSSSLSDPCFPHCSRVTSPPNNEPSGFTDYNNHHGPKRNAAGFTDYNNHHSPKSNAAGFTEYTSLHSPNRNAAVFMEYNSHHSPETQAGGSMEYNSHHSSERNAAGFVEYNRHHSPKRNAAGFTEYNSHHSPERNAAGFVEYNSHHSPKRNAAGSIEYNSHHSPKTHAGGSMEYNSHHYPERNAAGSMEYNSHHSPQTNAAGFVEYNSHHSPKRNATGFDEYNSHNSPKRNATGSMEYNSHHSPQTNAAGFTEYNSHHSRERNAAGFVEYNSHHSPKRNAAAFMEYNSHNSPKRNATGSMEYNSHHSPQTNAAGFTEYNSHHSRERNAAGFVEYNSHHSPKRNAAAFMEYNSHHSPERNAAGFVEYNSHLSLKRNAAGFTEYNSHHSPNRNAAGSMEYNSHHSPQTNAAGFTKYNSHHSPERNAAGSMEYNSHHSPQTNAAGFTEYNSHHSPPKNAAGFTKYTSHHSPKRNAAGFTEYNSHHIPQTNAAGFTEYNSHHSPQRNASSSAIDDENTCKRLLNPVDELRLRTDRLHKETGKSRECRQHRSSVQEAALERACKGAYDNLGTPLVCPATRSHHHSKKNQNGNSHRYTPVPGWISMLSHEVPMKREDLDVHELSESTHKKLEELTGKAEAARKAYYDAPAALLGEVAFQLERRIIRQVFHEKKSSTSNKTDNTGDNRFDNNDTRHRFYGFTVLNIPEKIRAETREPRTLKRNCAREAVLLRRFQDVITFLRDNCQYFVHKHGKLCQDLINKHGLFNQPPDVATITRLGLDDFRSVRNHVIKLSDKEERQDMLVIVDCLRALALKEDKPILSFE</sequence>
<feature type="compositionally biased region" description="Basic and acidic residues" evidence="2">
    <location>
        <begin position="579"/>
        <end position="588"/>
    </location>
</feature>
<comment type="caution">
    <text evidence="4">The sequence shown here is derived from an EMBL/GenBank/DDBJ whole genome shotgun (WGS) entry which is preliminary data.</text>
</comment>
<dbReference type="PANTHER" id="PTHR22192">
    <property type="entry name" value="SPERIOLIN"/>
    <property type="match status" value="1"/>
</dbReference>
<dbReference type="Pfam" id="PF15059">
    <property type="entry name" value="Speriolin_C"/>
    <property type="match status" value="1"/>
</dbReference>
<accession>A0AAN9B0W2</accession>
<feature type="compositionally biased region" description="Polar residues" evidence="2">
    <location>
        <begin position="1033"/>
        <end position="1049"/>
    </location>
</feature>
<feature type="compositionally biased region" description="Basic and acidic residues" evidence="2">
    <location>
        <begin position="875"/>
        <end position="896"/>
    </location>
</feature>
<keyword evidence="5" id="KW-1185">Reference proteome</keyword>
<feature type="coiled-coil region" evidence="1">
    <location>
        <begin position="973"/>
        <end position="1000"/>
    </location>
</feature>
<feature type="compositionally biased region" description="Basic and acidic residues" evidence="2">
    <location>
        <begin position="1060"/>
        <end position="1075"/>
    </location>
</feature>
<feature type="region of interest" description="Disordered" evidence="2">
    <location>
        <begin position="1540"/>
        <end position="1623"/>
    </location>
</feature>
<name>A0AAN9B0W2_9CAEN</name>
<dbReference type="PANTHER" id="PTHR22192:SF17">
    <property type="entry name" value="SPERIOLIN-LIKE PROTEIN"/>
    <property type="match status" value="1"/>
</dbReference>
<gene>
    <name evidence="4" type="ORF">V1264_004084</name>
</gene>